<dbReference type="InterPro" id="IPR013150">
    <property type="entry name" value="TFIIB_cyclin"/>
</dbReference>
<dbReference type="GO" id="GO:0017025">
    <property type="term" value="F:TBP-class protein binding"/>
    <property type="evidence" value="ECO:0007669"/>
    <property type="project" value="InterPro"/>
</dbReference>
<evidence type="ECO:0000256" key="6">
    <source>
        <dbReference type="ARBA" id="ARBA00023015"/>
    </source>
</evidence>
<name>A0AAN9JS90_CLITE</name>
<proteinExistence type="inferred from homology"/>
<accession>A0AAN9JS90</accession>
<comment type="subcellular location">
    <subcellularLocation>
        <location evidence="1">Nucleus</location>
    </subcellularLocation>
</comment>
<keyword evidence="8" id="KW-0539">Nucleus</keyword>
<feature type="domain" description="Transcription factor TFIIB cyclin-like" evidence="9">
    <location>
        <begin position="1"/>
        <end position="56"/>
    </location>
</feature>
<dbReference type="GO" id="GO:0001006">
    <property type="term" value="F:RNA polymerase III type 3 promoter sequence-specific DNA binding"/>
    <property type="evidence" value="ECO:0007669"/>
    <property type="project" value="TreeGrafter"/>
</dbReference>
<evidence type="ECO:0000259" key="9">
    <source>
        <dbReference type="Pfam" id="PF00382"/>
    </source>
</evidence>
<dbReference type="AlphaFoldDB" id="A0AAN9JS90"/>
<keyword evidence="3" id="KW-0479">Metal-binding</keyword>
<evidence type="ECO:0000313" key="10">
    <source>
        <dbReference type="EMBL" id="KAK7302932.1"/>
    </source>
</evidence>
<evidence type="ECO:0000256" key="1">
    <source>
        <dbReference type="ARBA" id="ARBA00004123"/>
    </source>
</evidence>
<sequence length="79" mass="8780">MKRDWMQTGRKPSGLCGAALCVFALACGVKCSKLDILRIAHVCEATLTKRLVEFENTESASLTVCFVIPVMPLYCKLLW</sequence>
<evidence type="ECO:0000256" key="4">
    <source>
        <dbReference type="ARBA" id="ARBA00022771"/>
    </source>
</evidence>
<evidence type="ECO:0000256" key="2">
    <source>
        <dbReference type="ARBA" id="ARBA00010857"/>
    </source>
</evidence>
<evidence type="ECO:0000256" key="3">
    <source>
        <dbReference type="ARBA" id="ARBA00022723"/>
    </source>
</evidence>
<keyword evidence="11" id="KW-1185">Reference proteome</keyword>
<dbReference type="GO" id="GO:0097550">
    <property type="term" value="C:transcription preinitiation complex"/>
    <property type="evidence" value="ECO:0007669"/>
    <property type="project" value="TreeGrafter"/>
</dbReference>
<dbReference type="InterPro" id="IPR000812">
    <property type="entry name" value="TFIIB"/>
</dbReference>
<dbReference type="PROSITE" id="PS51257">
    <property type="entry name" value="PROKAR_LIPOPROTEIN"/>
    <property type="match status" value="1"/>
</dbReference>
<dbReference type="Gene3D" id="1.10.472.10">
    <property type="entry name" value="Cyclin-like"/>
    <property type="match status" value="1"/>
</dbReference>
<dbReference type="GO" id="GO:0000126">
    <property type="term" value="C:transcription factor TFIIIB complex"/>
    <property type="evidence" value="ECO:0007669"/>
    <property type="project" value="TreeGrafter"/>
</dbReference>
<keyword evidence="6" id="KW-0805">Transcription regulation</keyword>
<evidence type="ECO:0000256" key="8">
    <source>
        <dbReference type="ARBA" id="ARBA00023242"/>
    </source>
</evidence>
<dbReference type="InterPro" id="IPR036915">
    <property type="entry name" value="Cyclin-like_sf"/>
</dbReference>
<protein>
    <recommendedName>
        <fullName evidence="9">Transcription factor TFIIB cyclin-like domain-containing protein</fullName>
    </recommendedName>
</protein>
<organism evidence="10 11">
    <name type="scientific">Clitoria ternatea</name>
    <name type="common">Butterfly pea</name>
    <dbReference type="NCBI Taxonomy" id="43366"/>
    <lineage>
        <taxon>Eukaryota</taxon>
        <taxon>Viridiplantae</taxon>
        <taxon>Streptophyta</taxon>
        <taxon>Embryophyta</taxon>
        <taxon>Tracheophyta</taxon>
        <taxon>Spermatophyta</taxon>
        <taxon>Magnoliopsida</taxon>
        <taxon>eudicotyledons</taxon>
        <taxon>Gunneridae</taxon>
        <taxon>Pentapetalae</taxon>
        <taxon>rosids</taxon>
        <taxon>fabids</taxon>
        <taxon>Fabales</taxon>
        <taxon>Fabaceae</taxon>
        <taxon>Papilionoideae</taxon>
        <taxon>50 kb inversion clade</taxon>
        <taxon>NPAAA clade</taxon>
        <taxon>indigoferoid/millettioid clade</taxon>
        <taxon>Phaseoleae</taxon>
        <taxon>Clitoria</taxon>
    </lineage>
</organism>
<keyword evidence="5" id="KW-0862">Zinc</keyword>
<gene>
    <name evidence="10" type="ORF">RJT34_13829</name>
</gene>
<keyword evidence="4" id="KW-0863">Zinc-finger</keyword>
<keyword evidence="7" id="KW-0804">Transcription</keyword>
<evidence type="ECO:0000256" key="7">
    <source>
        <dbReference type="ARBA" id="ARBA00023163"/>
    </source>
</evidence>
<evidence type="ECO:0000313" key="11">
    <source>
        <dbReference type="Proteomes" id="UP001359559"/>
    </source>
</evidence>
<dbReference type="PANTHER" id="PTHR11618:SF4">
    <property type="entry name" value="TRANSCRIPTION FACTOR IIIB 90 KDA SUBUNIT"/>
    <property type="match status" value="1"/>
</dbReference>
<dbReference type="Pfam" id="PF00382">
    <property type="entry name" value="TFIIB"/>
    <property type="match status" value="1"/>
</dbReference>
<dbReference type="EMBL" id="JAYKXN010000003">
    <property type="protein sequence ID" value="KAK7302932.1"/>
    <property type="molecule type" value="Genomic_DNA"/>
</dbReference>
<reference evidence="10 11" key="1">
    <citation type="submission" date="2024-01" db="EMBL/GenBank/DDBJ databases">
        <title>The genomes of 5 underutilized Papilionoideae crops provide insights into root nodulation and disease resistance.</title>
        <authorList>
            <person name="Yuan L."/>
        </authorList>
    </citation>
    <scope>NUCLEOTIDE SEQUENCE [LARGE SCALE GENOMIC DNA]</scope>
    <source>
        <strain evidence="10">LY-2023</strain>
        <tissue evidence="10">Leaf</tissue>
    </source>
</reference>
<dbReference type="Proteomes" id="UP001359559">
    <property type="component" value="Unassembled WGS sequence"/>
</dbReference>
<evidence type="ECO:0000256" key="5">
    <source>
        <dbReference type="ARBA" id="ARBA00022833"/>
    </source>
</evidence>
<dbReference type="PANTHER" id="PTHR11618">
    <property type="entry name" value="TRANSCRIPTION INITIATION FACTOR IIB-RELATED"/>
    <property type="match status" value="1"/>
</dbReference>
<dbReference type="GO" id="GO:0005634">
    <property type="term" value="C:nucleus"/>
    <property type="evidence" value="ECO:0007669"/>
    <property type="project" value="UniProtKB-SubCell"/>
</dbReference>
<dbReference type="GO" id="GO:0000995">
    <property type="term" value="F:RNA polymerase III general transcription initiation factor activity"/>
    <property type="evidence" value="ECO:0007669"/>
    <property type="project" value="TreeGrafter"/>
</dbReference>
<dbReference type="GO" id="GO:0070897">
    <property type="term" value="P:transcription preinitiation complex assembly"/>
    <property type="evidence" value="ECO:0007669"/>
    <property type="project" value="InterPro"/>
</dbReference>
<dbReference type="GO" id="GO:0008270">
    <property type="term" value="F:zinc ion binding"/>
    <property type="evidence" value="ECO:0007669"/>
    <property type="project" value="UniProtKB-KW"/>
</dbReference>
<comment type="caution">
    <text evidence="10">The sequence shown here is derived from an EMBL/GenBank/DDBJ whole genome shotgun (WGS) entry which is preliminary data.</text>
</comment>
<dbReference type="SUPFAM" id="SSF47954">
    <property type="entry name" value="Cyclin-like"/>
    <property type="match status" value="1"/>
</dbReference>
<comment type="similarity">
    <text evidence="2">Belongs to the TFIIB family.</text>
</comment>